<dbReference type="EMBL" id="BSVB01000001">
    <property type="protein sequence ID" value="GMA96941.1"/>
    <property type="molecule type" value="Genomic_DNA"/>
</dbReference>
<keyword evidence="1" id="KW-0472">Membrane</keyword>
<comment type="caution">
    <text evidence="2">The sequence shown here is derived from an EMBL/GenBank/DDBJ whole genome shotgun (WGS) entry which is preliminary data.</text>
</comment>
<feature type="transmembrane region" description="Helical" evidence="1">
    <location>
        <begin position="88"/>
        <end position="109"/>
    </location>
</feature>
<evidence type="ECO:0000256" key="1">
    <source>
        <dbReference type="SAM" id="Phobius"/>
    </source>
</evidence>
<evidence type="ECO:0000313" key="2">
    <source>
        <dbReference type="EMBL" id="GMA96941.1"/>
    </source>
</evidence>
<feature type="transmembrane region" description="Helical" evidence="1">
    <location>
        <begin position="56"/>
        <end position="76"/>
    </location>
</feature>
<sequence length="146" mass="15242">MVARPTRVLLAVLHALVAVTAGAGGGALMLGGLRPDLAGPLVPPVSYLDGSLFTSYLVPGILLLGVIGGTHIVAFVAQLRRTPHAPVWSTAAAFGTLIWIFVQMIYVPFSFLQAAYFAVGIAECGLVLLTLGVLRPHGERTARRGA</sequence>
<accession>A0ABQ6K8C8</accession>
<protein>
    <recommendedName>
        <fullName evidence="4">DUF2127 domain-containing protein</fullName>
    </recommendedName>
</protein>
<reference evidence="3" key="1">
    <citation type="journal article" date="2019" name="Int. J. Syst. Evol. Microbiol.">
        <title>The Global Catalogue of Microorganisms (GCM) 10K type strain sequencing project: providing services to taxonomists for standard genome sequencing and annotation.</title>
        <authorList>
            <consortium name="The Broad Institute Genomics Platform"/>
            <consortium name="The Broad Institute Genome Sequencing Center for Infectious Disease"/>
            <person name="Wu L."/>
            <person name="Ma J."/>
        </authorList>
    </citation>
    <scope>NUCLEOTIDE SEQUENCE [LARGE SCALE GENOMIC DNA]</scope>
    <source>
        <strain evidence="3">NBRC 108894</strain>
    </source>
</reference>
<evidence type="ECO:0000313" key="3">
    <source>
        <dbReference type="Proteomes" id="UP001157034"/>
    </source>
</evidence>
<keyword evidence="3" id="KW-1185">Reference proteome</keyword>
<feature type="transmembrane region" description="Helical" evidence="1">
    <location>
        <begin position="115"/>
        <end position="134"/>
    </location>
</feature>
<keyword evidence="1" id="KW-1133">Transmembrane helix</keyword>
<gene>
    <name evidence="2" type="ORF">GCM10025881_37650</name>
</gene>
<keyword evidence="1" id="KW-0812">Transmembrane</keyword>
<organism evidence="2 3">
    <name type="scientific">Pseudolysinimonas kribbensis</name>
    <dbReference type="NCBI Taxonomy" id="433641"/>
    <lineage>
        <taxon>Bacteria</taxon>
        <taxon>Bacillati</taxon>
        <taxon>Actinomycetota</taxon>
        <taxon>Actinomycetes</taxon>
        <taxon>Micrococcales</taxon>
        <taxon>Microbacteriaceae</taxon>
        <taxon>Pseudolysinimonas</taxon>
    </lineage>
</organism>
<proteinExistence type="predicted"/>
<name>A0ABQ6K8C8_9MICO</name>
<dbReference type="Proteomes" id="UP001157034">
    <property type="component" value="Unassembled WGS sequence"/>
</dbReference>
<evidence type="ECO:0008006" key="4">
    <source>
        <dbReference type="Google" id="ProtNLM"/>
    </source>
</evidence>
<dbReference type="RefSeq" id="WP_344202697.1">
    <property type="nucleotide sequence ID" value="NZ_BAAAQO010000004.1"/>
</dbReference>